<sequence>MIEVFKTNVESAIQAKYLQVLMQQHFFFTEVNFDLEDCDRVLRVKGEKVCTLNVILLMAANGYECNVLE</sequence>
<dbReference type="STRING" id="652787.SAMN05216490_4387"/>
<organism evidence="1 2">
    <name type="scientific">Mucilaginibacter mallensis</name>
    <dbReference type="NCBI Taxonomy" id="652787"/>
    <lineage>
        <taxon>Bacteria</taxon>
        <taxon>Pseudomonadati</taxon>
        <taxon>Bacteroidota</taxon>
        <taxon>Sphingobacteriia</taxon>
        <taxon>Sphingobacteriales</taxon>
        <taxon>Sphingobacteriaceae</taxon>
        <taxon>Mucilaginibacter</taxon>
    </lineage>
</organism>
<keyword evidence="2" id="KW-1185">Reference proteome</keyword>
<dbReference type="AlphaFoldDB" id="A0A1H2BVT5"/>
<accession>A0A1H2BVT5</accession>
<name>A0A1H2BVT5_MUCMA</name>
<dbReference type="Proteomes" id="UP000199679">
    <property type="component" value="Chromosome I"/>
</dbReference>
<dbReference type="EMBL" id="LT629740">
    <property type="protein sequence ID" value="SDT62182.1"/>
    <property type="molecule type" value="Genomic_DNA"/>
</dbReference>
<evidence type="ECO:0000313" key="1">
    <source>
        <dbReference type="EMBL" id="SDT62182.1"/>
    </source>
</evidence>
<reference evidence="1 2" key="1">
    <citation type="submission" date="2016-10" db="EMBL/GenBank/DDBJ databases">
        <authorList>
            <person name="de Groot N.N."/>
        </authorList>
    </citation>
    <scope>NUCLEOTIDE SEQUENCE [LARGE SCALE GENOMIC DNA]</scope>
    <source>
        <strain evidence="1 2">MP1X4</strain>
    </source>
</reference>
<proteinExistence type="predicted"/>
<gene>
    <name evidence="1" type="ORF">SAMN05216490_4387</name>
</gene>
<evidence type="ECO:0000313" key="2">
    <source>
        <dbReference type="Proteomes" id="UP000199679"/>
    </source>
</evidence>
<protein>
    <submittedName>
        <fullName evidence="1">Uncharacterized protein</fullName>
    </submittedName>
</protein>